<dbReference type="Gene3D" id="3.10.129.10">
    <property type="entry name" value="Hotdog Thioesterase"/>
    <property type="match status" value="1"/>
</dbReference>
<dbReference type="NCBIfam" id="TIGR02447">
    <property type="entry name" value="yiiD_Cterm"/>
    <property type="match status" value="1"/>
</dbReference>
<dbReference type="SUPFAM" id="SSF54637">
    <property type="entry name" value="Thioesterase/thiol ester dehydrase-isomerase"/>
    <property type="match status" value="1"/>
</dbReference>
<feature type="transmembrane region" description="Helical" evidence="1">
    <location>
        <begin position="52"/>
        <end position="73"/>
    </location>
</feature>
<protein>
    <submittedName>
        <fullName evidence="3">Thioesterase domain-containing protein</fullName>
    </submittedName>
</protein>
<dbReference type="EMBL" id="JAPDDR010000002">
    <property type="protein sequence ID" value="MCW1912814.1"/>
    <property type="molecule type" value="Genomic_DNA"/>
</dbReference>
<keyword evidence="1" id="KW-0812">Transmembrane</keyword>
<keyword evidence="4" id="KW-1185">Reference proteome</keyword>
<organism evidence="3 4">
    <name type="scientific">Luteolibacter rhizosphaerae</name>
    <dbReference type="NCBI Taxonomy" id="2989719"/>
    <lineage>
        <taxon>Bacteria</taxon>
        <taxon>Pseudomonadati</taxon>
        <taxon>Verrucomicrobiota</taxon>
        <taxon>Verrucomicrobiia</taxon>
        <taxon>Verrucomicrobiales</taxon>
        <taxon>Verrucomicrobiaceae</taxon>
        <taxon>Luteolibacter</taxon>
    </lineage>
</organism>
<evidence type="ECO:0000256" key="1">
    <source>
        <dbReference type="SAM" id="Phobius"/>
    </source>
</evidence>
<reference evidence="3" key="1">
    <citation type="submission" date="2022-10" db="EMBL/GenBank/DDBJ databases">
        <title>Luteolibacter sp. GHJ8, whole genome shotgun sequencing project.</title>
        <authorList>
            <person name="Zhao G."/>
            <person name="Shen L."/>
        </authorList>
    </citation>
    <scope>NUCLEOTIDE SEQUENCE</scope>
    <source>
        <strain evidence="3">GHJ8</strain>
    </source>
</reference>
<evidence type="ECO:0000259" key="2">
    <source>
        <dbReference type="Pfam" id="PF09500"/>
    </source>
</evidence>
<accession>A0ABT3FYZ1</accession>
<proteinExistence type="predicted"/>
<dbReference type="InterPro" id="IPR029069">
    <property type="entry name" value="HotDog_dom_sf"/>
</dbReference>
<keyword evidence="1" id="KW-1133">Transmembrane helix</keyword>
<gene>
    <name evidence="3" type="ORF">OJ996_04470</name>
</gene>
<dbReference type="RefSeq" id="WP_264511620.1">
    <property type="nucleotide sequence ID" value="NZ_JAPDDR010000002.1"/>
</dbReference>
<dbReference type="Proteomes" id="UP001165653">
    <property type="component" value="Unassembled WGS sequence"/>
</dbReference>
<comment type="caution">
    <text evidence="3">The sequence shown here is derived from an EMBL/GenBank/DDBJ whole genome shotgun (WGS) entry which is preliminary data.</text>
</comment>
<keyword evidence="1" id="KW-0472">Membrane</keyword>
<evidence type="ECO:0000313" key="3">
    <source>
        <dbReference type="EMBL" id="MCW1912814.1"/>
    </source>
</evidence>
<sequence length="148" mass="16446">MKPHLLPEDIETFLHGKIPVTKAMAVSVESYDDDRLIVTAPLDVNHNHLGTAFGGSLAAIATLAGYCLLWLELGDKDAHIVIRSSKVSYDRPVRGKIRAFCDRPSEQAMARFRKSYERTGKARIKLAVTIEEEGNVCVEFDGTYVAIR</sequence>
<feature type="domain" description="Thioesterase putative" evidence="2">
    <location>
        <begin position="9"/>
        <end position="147"/>
    </location>
</feature>
<name>A0ABT3FYZ1_9BACT</name>
<evidence type="ECO:0000313" key="4">
    <source>
        <dbReference type="Proteomes" id="UP001165653"/>
    </source>
</evidence>
<dbReference type="InterPro" id="IPR012660">
    <property type="entry name" value="YiiD_C"/>
</dbReference>
<dbReference type="Pfam" id="PF09500">
    <property type="entry name" value="YiiD_C"/>
    <property type="match status" value="1"/>
</dbReference>